<feature type="transmembrane region" description="Helical" evidence="7">
    <location>
        <begin position="156"/>
        <end position="174"/>
    </location>
</feature>
<feature type="transmembrane region" description="Helical" evidence="7">
    <location>
        <begin position="181"/>
        <end position="201"/>
    </location>
</feature>
<evidence type="ECO:0000256" key="7">
    <source>
        <dbReference type="SAM" id="Phobius"/>
    </source>
</evidence>
<evidence type="ECO:0000313" key="10">
    <source>
        <dbReference type="Proteomes" id="UP000290253"/>
    </source>
</evidence>
<keyword evidence="3" id="KW-1003">Cell membrane</keyword>
<evidence type="ECO:0000256" key="1">
    <source>
        <dbReference type="ARBA" id="ARBA00004651"/>
    </source>
</evidence>
<evidence type="ECO:0000256" key="3">
    <source>
        <dbReference type="ARBA" id="ARBA00022475"/>
    </source>
</evidence>
<gene>
    <name evidence="9" type="ORF">ESZ00_00665</name>
</gene>
<dbReference type="AlphaFoldDB" id="A0A4Q1SGP9"/>
<feature type="transmembrane region" description="Helical" evidence="7">
    <location>
        <begin position="69"/>
        <end position="88"/>
    </location>
</feature>
<evidence type="ECO:0000313" key="9">
    <source>
        <dbReference type="EMBL" id="RXS96503.1"/>
    </source>
</evidence>
<organism evidence="9 10">
    <name type="scientific">Silvibacterium dinghuense</name>
    <dbReference type="NCBI Taxonomy" id="1560006"/>
    <lineage>
        <taxon>Bacteria</taxon>
        <taxon>Pseudomonadati</taxon>
        <taxon>Acidobacteriota</taxon>
        <taxon>Terriglobia</taxon>
        <taxon>Terriglobales</taxon>
        <taxon>Acidobacteriaceae</taxon>
        <taxon>Silvibacterium</taxon>
    </lineage>
</organism>
<dbReference type="Proteomes" id="UP000290253">
    <property type="component" value="Unassembled WGS sequence"/>
</dbReference>
<keyword evidence="4 7" id="KW-0812">Transmembrane</keyword>
<keyword evidence="5 7" id="KW-1133">Transmembrane helix</keyword>
<feature type="transmembrane region" description="Helical" evidence="7">
    <location>
        <begin position="9"/>
        <end position="30"/>
    </location>
</feature>
<feature type="domain" description="Glycine transporter" evidence="8">
    <location>
        <begin position="12"/>
        <end position="86"/>
    </location>
</feature>
<evidence type="ECO:0000256" key="2">
    <source>
        <dbReference type="ARBA" id="ARBA00008193"/>
    </source>
</evidence>
<accession>A0A4Q1SGP9</accession>
<keyword evidence="10" id="KW-1185">Reference proteome</keyword>
<evidence type="ECO:0000256" key="6">
    <source>
        <dbReference type="ARBA" id="ARBA00023136"/>
    </source>
</evidence>
<keyword evidence="6 7" id="KW-0472">Membrane</keyword>
<dbReference type="PANTHER" id="PTHR30506:SF3">
    <property type="entry name" value="UPF0126 INNER MEMBRANE PROTEIN YADS-RELATED"/>
    <property type="match status" value="1"/>
</dbReference>
<dbReference type="Pfam" id="PF03458">
    <property type="entry name" value="Gly_transporter"/>
    <property type="match status" value="2"/>
</dbReference>
<comment type="caution">
    <text evidence="9">The sequence shown here is derived from an EMBL/GenBank/DDBJ whole genome shotgun (WGS) entry which is preliminary data.</text>
</comment>
<dbReference type="RefSeq" id="WP_129206252.1">
    <property type="nucleotide sequence ID" value="NZ_BMGU01000001.1"/>
</dbReference>
<dbReference type="PANTHER" id="PTHR30506">
    <property type="entry name" value="INNER MEMBRANE PROTEIN"/>
    <property type="match status" value="1"/>
</dbReference>
<dbReference type="GO" id="GO:0005886">
    <property type="term" value="C:plasma membrane"/>
    <property type="evidence" value="ECO:0007669"/>
    <property type="project" value="UniProtKB-SubCell"/>
</dbReference>
<name>A0A4Q1SGP9_9BACT</name>
<feature type="domain" description="Glycine transporter" evidence="8">
    <location>
        <begin position="99"/>
        <end position="170"/>
    </location>
</feature>
<dbReference type="OrthoDB" id="9791874at2"/>
<protein>
    <submittedName>
        <fullName evidence="9">Trimeric intracellular cation channel family protein</fullName>
    </submittedName>
</protein>
<dbReference type="InterPro" id="IPR005115">
    <property type="entry name" value="Gly_transporter"/>
</dbReference>
<evidence type="ECO:0000256" key="4">
    <source>
        <dbReference type="ARBA" id="ARBA00022692"/>
    </source>
</evidence>
<comment type="subcellular location">
    <subcellularLocation>
        <location evidence="1">Cell membrane</location>
        <topology evidence="1">Multi-pass membrane protein</topology>
    </subcellularLocation>
</comment>
<feature type="transmembrane region" description="Helical" evidence="7">
    <location>
        <begin position="124"/>
        <end position="144"/>
    </location>
</feature>
<evidence type="ECO:0000259" key="8">
    <source>
        <dbReference type="Pfam" id="PF03458"/>
    </source>
</evidence>
<reference evidence="9 10" key="1">
    <citation type="journal article" date="2016" name="Int. J. Syst. Evol. Microbiol.">
        <title>Acidipila dinghuensis sp. nov., an acidobacterium isolated from forest soil.</title>
        <authorList>
            <person name="Jiang Y.W."/>
            <person name="Wang J."/>
            <person name="Chen M.H."/>
            <person name="Lv Y.Y."/>
            <person name="Qiu L.H."/>
        </authorList>
    </citation>
    <scope>NUCLEOTIDE SEQUENCE [LARGE SCALE GENOMIC DNA]</scope>
    <source>
        <strain evidence="9 10">DHOF10</strain>
    </source>
</reference>
<feature type="transmembrane region" description="Helical" evidence="7">
    <location>
        <begin position="94"/>
        <end position="112"/>
    </location>
</feature>
<proteinExistence type="inferred from homology"/>
<dbReference type="EMBL" id="SDMK01000001">
    <property type="protein sequence ID" value="RXS96503.1"/>
    <property type="molecule type" value="Genomic_DNA"/>
</dbReference>
<evidence type="ECO:0000256" key="5">
    <source>
        <dbReference type="ARBA" id="ARBA00022989"/>
    </source>
</evidence>
<sequence length="207" mass="21672">MLRSKADTLLLVLDFAGTYIFAIEGGMAAAHGHLDLFGAMVLAFVTALGGGIIRDLLIGAVPPNSIRNWRYGAIAFFGAATAFFFHSLVQEVPASLLTLLDAAGLSLFAVAGAEKALEYEIHPFIAILMGGVTGVGGGTIRDLLLAEVPTVLRADVYATAALAGAGIVILGLRLKLPRTPVTIAGGTVCFLLRMVSVWLHWSLPTVK</sequence>
<feature type="transmembrane region" description="Helical" evidence="7">
    <location>
        <begin position="36"/>
        <end position="57"/>
    </location>
</feature>
<comment type="similarity">
    <text evidence="2">Belongs to the UPF0126 family.</text>
</comment>